<dbReference type="InterPro" id="IPR002347">
    <property type="entry name" value="SDR_fam"/>
</dbReference>
<dbReference type="InParanoid" id="A0A024GB73"/>
<dbReference type="GO" id="GO:0005783">
    <property type="term" value="C:endoplasmic reticulum"/>
    <property type="evidence" value="ECO:0007669"/>
    <property type="project" value="TreeGrafter"/>
</dbReference>
<dbReference type="PIRSF" id="PIRSF000126">
    <property type="entry name" value="11-beta-HSD1"/>
    <property type="match status" value="1"/>
</dbReference>
<evidence type="ECO:0000256" key="3">
    <source>
        <dbReference type="RuleBase" id="RU000363"/>
    </source>
</evidence>
<dbReference type="AlphaFoldDB" id="A0A024GB73"/>
<gene>
    <name evidence="4" type="ORF">BN9_043710</name>
</gene>
<evidence type="ECO:0000256" key="2">
    <source>
        <dbReference type="ARBA" id="ARBA00023002"/>
    </source>
</evidence>
<dbReference type="EMBL" id="CAIX01000051">
    <property type="protein sequence ID" value="CCI43587.1"/>
    <property type="molecule type" value="Genomic_DNA"/>
</dbReference>
<sequence length="283" mass="31302">MYQTWKVPTMKSQKDCYALITGTTSGIGREMTYILAAKGYSLVLVARTEEILQRMRTEIEASFKVHVLIFRADLSTDRGIESVVTFVNEKKLDIDILINNAGASYLELFQELTVAQVSELLTLDWTAVVRLTQAIVPQMISRQRGHILNVASVAAAGPMPYMALYSGLKAAVDTFTQALSFELRGSNVFATSFCPGPVDTNFLKISIADISILKKLPFLMSSSKDCAKAGIEAMFDRQVCAYDTIMSQLAAFLLRAVVPTRLRLVILAILMKQIDKVGDNIKQ</sequence>
<dbReference type="PANTHER" id="PTHR43086">
    <property type="entry name" value="VERY-LONG-CHAIN 3-OXOOACYL-COA REDUCTASE"/>
    <property type="match status" value="1"/>
</dbReference>
<dbReference type="GO" id="GO:0016491">
    <property type="term" value="F:oxidoreductase activity"/>
    <property type="evidence" value="ECO:0007669"/>
    <property type="project" value="UniProtKB-KW"/>
</dbReference>
<keyword evidence="1" id="KW-0521">NADP</keyword>
<dbReference type="PRINTS" id="PR00080">
    <property type="entry name" value="SDRFAMILY"/>
</dbReference>
<name>A0A024GB73_9STRA</name>
<dbReference type="Gene3D" id="3.40.50.720">
    <property type="entry name" value="NAD(P)-binding Rossmann-like Domain"/>
    <property type="match status" value="1"/>
</dbReference>
<organism evidence="4 5">
    <name type="scientific">Albugo candida</name>
    <dbReference type="NCBI Taxonomy" id="65357"/>
    <lineage>
        <taxon>Eukaryota</taxon>
        <taxon>Sar</taxon>
        <taxon>Stramenopiles</taxon>
        <taxon>Oomycota</taxon>
        <taxon>Peronosporomycetes</taxon>
        <taxon>Albuginales</taxon>
        <taxon>Albuginaceae</taxon>
        <taxon>Albugo</taxon>
    </lineage>
</organism>
<evidence type="ECO:0000313" key="4">
    <source>
        <dbReference type="EMBL" id="CCI43587.1"/>
    </source>
</evidence>
<dbReference type="PRINTS" id="PR00081">
    <property type="entry name" value="GDHRDH"/>
</dbReference>
<accession>A0A024GB73</accession>
<dbReference type="STRING" id="65357.A0A024GB73"/>
<dbReference type="InterPro" id="IPR036291">
    <property type="entry name" value="NAD(P)-bd_dom_sf"/>
</dbReference>
<reference evidence="4 5" key="1">
    <citation type="submission" date="2012-05" db="EMBL/GenBank/DDBJ databases">
        <title>Recombination and specialization in a pathogen metapopulation.</title>
        <authorList>
            <person name="Gardiner A."/>
            <person name="Kemen E."/>
            <person name="Schultz-Larsen T."/>
            <person name="MacLean D."/>
            <person name="Van Oosterhout C."/>
            <person name="Jones J.D.G."/>
        </authorList>
    </citation>
    <scope>NUCLEOTIDE SEQUENCE [LARGE SCALE GENOMIC DNA]</scope>
    <source>
        <strain evidence="4 5">Ac Nc2</strain>
    </source>
</reference>
<dbReference type="OrthoDB" id="5307821at2759"/>
<dbReference type="GO" id="GO:0030497">
    <property type="term" value="P:fatty acid elongation"/>
    <property type="evidence" value="ECO:0007669"/>
    <property type="project" value="TreeGrafter"/>
</dbReference>
<keyword evidence="2" id="KW-0560">Oxidoreductase</keyword>
<dbReference type="Proteomes" id="UP000053237">
    <property type="component" value="Unassembled WGS sequence"/>
</dbReference>
<evidence type="ECO:0000313" key="5">
    <source>
        <dbReference type="Proteomes" id="UP000053237"/>
    </source>
</evidence>
<comment type="caution">
    <text evidence="4">The sequence shown here is derived from an EMBL/GenBank/DDBJ whole genome shotgun (WGS) entry which is preliminary data.</text>
</comment>
<proteinExistence type="inferred from homology"/>
<comment type="similarity">
    <text evidence="3">Belongs to the short-chain dehydrogenases/reductases (SDR) family.</text>
</comment>
<keyword evidence="5" id="KW-1185">Reference proteome</keyword>
<protein>
    <submittedName>
        <fullName evidence="4">Uncharacterized protein</fullName>
    </submittedName>
</protein>
<dbReference type="PANTHER" id="PTHR43086:SF2">
    <property type="entry name" value="HYDROXYSTEROID DEHYDROGENASE-LIKE PROTEIN 1"/>
    <property type="match status" value="1"/>
</dbReference>
<dbReference type="SUPFAM" id="SSF51735">
    <property type="entry name" value="NAD(P)-binding Rossmann-fold domains"/>
    <property type="match status" value="1"/>
</dbReference>
<evidence type="ECO:0000256" key="1">
    <source>
        <dbReference type="ARBA" id="ARBA00022857"/>
    </source>
</evidence>
<dbReference type="Pfam" id="PF00106">
    <property type="entry name" value="adh_short"/>
    <property type="match status" value="1"/>
</dbReference>